<comment type="caution">
    <text evidence="3">The sequence shown here is derived from an EMBL/GenBank/DDBJ whole genome shotgun (WGS) entry which is preliminary data.</text>
</comment>
<organism evidence="3 4">
    <name type="scientific">Rhizodiscina lignyota</name>
    <dbReference type="NCBI Taxonomy" id="1504668"/>
    <lineage>
        <taxon>Eukaryota</taxon>
        <taxon>Fungi</taxon>
        <taxon>Dikarya</taxon>
        <taxon>Ascomycota</taxon>
        <taxon>Pezizomycotina</taxon>
        <taxon>Dothideomycetes</taxon>
        <taxon>Pleosporomycetidae</taxon>
        <taxon>Aulographales</taxon>
        <taxon>Rhizodiscinaceae</taxon>
        <taxon>Rhizodiscina</taxon>
    </lineage>
</organism>
<feature type="compositionally biased region" description="Acidic residues" evidence="1">
    <location>
        <begin position="37"/>
        <end position="47"/>
    </location>
</feature>
<dbReference type="InterPro" id="IPR021109">
    <property type="entry name" value="Peptidase_aspartic_dom_sf"/>
</dbReference>
<accession>A0A9P4IDF6</accession>
<dbReference type="Gene3D" id="2.40.70.10">
    <property type="entry name" value="Acid Proteases"/>
    <property type="match status" value="1"/>
</dbReference>
<dbReference type="AlphaFoldDB" id="A0A9P4IDF6"/>
<keyword evidence="4" id="KW-1185">Reference proteome</keyword>
<evidence type="ECO:0000259" key="2">
    <source>
        <dbReference type="Pfam" id="PF20233"/>
    </source>
</evidence>
<dbReference type="EMBL" id="ML978128">
    <property type="protein sequence ID" value="KAF2097313.1"/>
    <property type="molecule type" value="Genomic_DNA"/>
</dbReference>
<feature type="domain" description="DUF6590" evidence="2">
    <location>
        <begin position="105"/>
        <end position="210"/>
    </location>
</feature>
<name>A0A9P4IDF6_9PEZI</name>
<gene>
    <name evidence="3" type="ORF">NA57DRAFT_77565</name>
</gene>
<protein>
    <recommendedName>
        <fullName evidence="2">DUF6590 domain-containing protein</fullName>
    </recommendedName>
</protein>
<dbReference type="InterPro" id="IPR046497">
    <property type="entry name" value="DUF6590"/>
</dbReference>
<dbReference type="Proteomes" id="UP000799772">
    <property type="component" value="Unassembled WGS sequence"/>
</dbReference>
<proteinExistence type="predicted"/>
<dbReference type="Pfam" id="PF20233">
    <property type="entry name" value="DUF6590"/>
    <property type="match status" value="1"/>
</dbReference>
<evidence type="ECO:0000256" key="1">
    <source>
        <dbReference type="SAM" id="MobiDB-lite"/>
    </source>
</evidence>
<reference evidence="3" key="1">
    <citation type="journal article" date="2020" name="Stud. Mycol.">
        <title>101 Dothideomycetes genomes: a test case for predicting lifestyles and emergence of pathogens.</title>
        <authorList>
            <person name="Haridas S."/>
            <person name="Albert R."/>
            <person name="Binder M."/>
            <person name="Bloem J."/>
            <person name="Labutti K."/>
            <person name="Salamov A."/>
            <person name="Andreopoulos B."/>
            <person name="Baker S."/>
            <person name="Barry K."/>
            <person name="Bills G."/>
            <person name="Bluhm B."/>
            <person name="Cannon C."/>
            <person name="Castanera R."/>
            <person name="Culley D."/>
            <person name="Daum C."/>
            <person name="Ezra D."/>
            <person name="Gonzalez J."/>
            <person name="Henrissat B."/>
            <person name="Kuo A."/>
            <person name="Liang C."/>
            <person name="Lipzen A."/>
            <person name="Lutzoni F."/>
            <person name="Magnuson J."/>
            <person name="Mondo S."/>
            <person name="Nolan M."/>
            <person name="Ohm R."/>
            <person name="Pangilinan J."/>
            <person name="Park H.-J."/>
            <person name="Ramirez L."/>
            <person name="Alfaro M."/>
            <person name="Sun H."/>
            <person name="Tritt A."/>
            <person name="Yoshinaga Y."/>
            <person name="Zwiers L.-H."/>
            <person name="Turgeon B."/>
            <person name="Goodwin S."/>
            <person name="Spatafora J."/>
            <person name="Crous P."/>
            <person name="Grigoriev I."/>
        </authorList>
    </citation>
    <scope>NUCLEOTIDE SEQUENCE</scope>
    <source>
        <strain evidence="3">CBS 133067</strain>
    </source>
</reference>
<feature type="region of interest" description="Disordered" evidence="1">
    <location>
        <begin position="23"/>
        <end position="53"/>
    </location>
</feature>
<dbReference type="CDD" id="cd00303">
    <property type="entry name" value="retropepsin_like"/>
    <property type="match status" value="1"/>
</dbReference>
<evidence type="ECO:0000313" key="4">
    <source>
        <dbReference type="Proteomes" id="UP000799772"/>
    </source>
</evidence>
<evidence type="ECO:0000313" key="3">
    <source>
        <dbReference type="EMBL" id="KAF2097313.1"/>
    </source>
</evidence>
<sequence length="426" mass="48809">MSRWGEAVWDGCYEQNRFWSADEKAWGNPQGTRSTLNEDDKDDDSDQADAANNIPQSEIVGGIISSSRSPSRTRDDRFRKKDRAFFKPGKIFASFKPRDLPNAQQVRIHYFVAWKQEHDFVYCLPILFHTASALPVSEAQNCRYARVYTGRKAPEVQLTGLGTPLLPPIRVEGRKRDSSLHSLAYIDFHSMYTIEYNVPVCEFGKLAEDQNRFRNAIVQYGFAPREEEDSGELNTAATSTSSSNDEDFEVDMIIRDKSDDEVYLRALLDTQAVPGNLISLTKVRSLGFESYCSQGVEIFDAAGGMQFASCGKIRLQFRIKGWPKYFHETFYVVKNQVADAILGQPFLKENKVLPRNRFFLSIDFPRIKTTPEDDAALRERLRAEKTQELHDHADGQWAGNDRYFSRTFQRHYSIGLNDQGNPVYIW</sequence>